<dbReference type="CDD" id="cd00165">
    <property type="entry name" value="S4"/>
    <property type="match status" value="1"/>
</dbReference>
<dbReference type="InterPro" id="IPR020103">
    <property type="entry name" value="PsdUridine_synth_cat_dom_sf"/>
</dbReference>
<dbReference type="Gene3D" id="3.30.70.1560">
    <property type="entry name" value="Alpha-L RNA-binding motif"/>
    <property type="match status" value="1"/>
</dbReference>
<dbReference type="InterPro" id="IPR002942">
    <property type="entry name" value="S4_RNA-bd"/>
</dbReference>
<reference evidence="8" key="1">
    <citation type="submission" date="2019-11" db="EMBL/GenBank/DDBJ databases">
        <authorList>
            <person name="Feng L."/>
        </authorList>
    </citation>
    <scope>NUCLEOTIDE SEQUENCE</scope>
    <source>
        <strain evidence="8">AundefinedLFYP135</strain>
    </source>
</reference>
<comment type="similarity">
    <text evidence="1 5">Belongs to the pseudouridine synthase RsuA family.</text>
</comment>
<dbReference type="EC" id="5.4.99.-" evidence="5"/>
<dbReference type="Pfam" id="PF01479">
    <property type="entry name" value="S4"/>
    <property type="match status" value="1"/>
</dbReference>
<dbReference type="GO" id="GO:0120159">
    <property type="term" value="F:rRNA pseudouridine synthase activity"/>
    <property type="evidence" value="ECO:0007669"/>
    <property type="project" value="UniProtKB-ARBA"/>
</dbReference>
<evidence type="ECO:0000256" key="1">
    <source>
        <dbReference type="ARBA" id="ARBA00008348"/>
    </source>
</evidence>
<evidence type="ECO:0000256" key="5">
    <source>
        <dbReference type="RuleBase" id="RU003887"/>
    </source>
</evidence>
<dbReference type="AlphaFoldDB" id="A0A6N2V843"/>
<dbReference type="Gene3D" id="3.30.70.580">
    <property type="entry name" value="Pseudouridine synthase I, catalytic domain, N-terminal subdomain"/>
    <property type="match status" value="1"/>
</dbReference>
<dbReference type="Gene3D" id="3.10.290.10">
    <property type="entry name" value="RNA-binding S4 domain"/>
    <property type="match status" value="1"/>
</dbReference>
<dbReference type="NCBIfam" id="TIGR00093">
    <property type="entry name" value="pseudouridine synthase"/>
    <property type="match status" value="1"/>
</dbReference>
<evidence type="ECO:0000256" key="2">
    <source>
        <dbReference type="ARBA" id="ARBA00022884"/>
    </source>
</evidence>
<keyword evidence="2 4" id="KW-0694">RNA-binding</keyword>
<dbReference type="PANTHER" id="PTHR47683:SF2">
    <property type="entry name" value="RNA-BINDING S4 DOMAIN-CONTAINING PROTEIN"/>
    <property type="match status" value="1"/>
</dbReference>
<dbReference type="InterPro" id="IPR020094">
    <property type="entry name" value="TruA/RsuA/RluB/E/F_N"/>
</dbReference>
<feature type="compositionally biased region" description="Polar residues" evidence="6">
    <location>
        <begin position="239"/>
        <end position="251"/>
    </location>
</feature>
<evidence type="ECO:0000313" key="8">
    <source>
        <dbReference type="EMBL" id="VYT25683.1"/>
    </source>
</evidence>
<proteinExistence type="inferred from homology"/>
<evidence type="ECO:0000256" key="4">
    <source>
        <dbReference type="PROSITE-ProRule" id="PRU00182"/>
    </source>
</evidence>
<feature type="region of interest" description="Disordered" evidence="6">
    <location>
        <begin position="239"/>
        <end position="278"/>
    </location>
</feature>
<dbReference type="GO" id="GO:0003723">
    <property type="term" value="F:RNA binding"/>
    <property type="evidence" value="ECO:0007669"/>
    <property type="project" value="UniProtKB-KW"/>
</dbReference>
<evidence type="ECO:0000259" key="7">
    <source>
        <dbReference type="SMART" id="SM00363"/>
    </source>
</evidence>
<dbReference type="InterPro" id="IPR042092">
    <property type="entry name" value="PsdUridine_s_RsuA/RluB/E/F_cat"/>
</dbReference>
<dbReference type="EMBL" id="CACRSL010000005">
    <property type="protein sequence ID" value="VYT25683.1"/>
    <property type="molecule type" value="Genomic_DNA"/>
</dbReference>
<name>A0A6N2V843_9FIRM</name>
<dbReference type="PROSITE" id="PS01149">
    <property type="entry name" value="PSI_RSU"/>
    <property type="match status" value="1"/>
</dbReference>
<dbReference type="InterPro" id="IPR000748">
    <property type="entry name" value="PsdUridine_synth_RsuA/RluB/E/F"/>
</dbReference>
<dbReference type="SUPFAM" id="SSF55174">
    <property type="entry name" value="Alpha-L RNA-binding motif"/>
    <property type="match status" value="1"/>
</dbReference>
<dbReference type="PROSITE" id="PS50889">
    <property type="entry name" value="S4"/>
    <property type="match status" value="1"/>
</dbReference>
<dbReference type="FunFam" id="3.10.290.10:FF:000003">
    <property type="entry name" value="Pseudouridine synthase"/>
    <property type="match status" value="1"/>
</dbReference>
<feature type="domain" description="RNA-binding S4" evidence="7">
    <location>
        <begin position="6"/>
        <end position="67"/>
    </location>
</feature>
<organism evidence="8">
    <name type="scientific">uncultured Anaerotruncus sp</name>
    <dbReference type="NCBI Taxonomy" id="905011"/>
    <lineage>
        <taxon>Bacteria</taxon>
        <taxon>Bacillati</taxon>
        <taxon>Bacillota</taxon>
        <taxon>Clostridia</taxon>
        <taxon>Eubacteriales</taxon>
        <taxon>Oscillospiraceae</taxon>
        <taxon>Anaerotruncus</taxon>
        <taxon>environmental samples</taxon>
    </lineage>
</organism>
<feature type="compositionally biased region" description="Basic and acidic residues" evidence="6">
    <location>
        <begin position="252"/>
        <end position="263"/>
    </location>
</feature>
<dbReference type="Pfam" id="PF00849">
    <property type="entry name" value="PseudoU_synth_2"/>
    <property type="match status" value="1"/>
</dbReference>
<dbReference type="GO" id="GO:0005829">
    <property type="term" value="C:cytosol"/>
    <property type="evidence" value="ECO:0007669"/>
    <property type="project" value="UniProtKB-ARBA"/>
</dbReference>
<accession>A0A6N2V843</accession>
<dbReference type="InterPro" id="IPR050343">
    <property type="entry name" value="RsuA_PseudoU_synthase"/>
</dbReference>
<gene>
    <name evidence="8" type="primary">rluB</name>
    <name evidence="8" type="ORF">AULFYP135_02313</name>
</gene>
<dbReference type="GO" id="GO:0000455">
    <property type="term" value="P:enzyme-directed rRNA pseudouridine synthesis"/>
    <property type="evidence" value="ECO:0007669"/>
    <property type="project" value="UniProtKB-ARBA"/>
</dbReference>
<dbReference type="SUPFAM" id="SSF55120">
    <property type="entry name" value="Pseudouridine synthase"/>
    <property type="match status" value="1"/>
</dbReference>
<evidence type="ECO:0000256" key="3">
    <source>
        <dbReference type="ARBA" id="ARBA00023235"/>
    </source>
</evidence>
<dbReference type="PANTHER" id="PTHR47683">
    <property type="entry name" value="PSEUDOURIDINE SYNTHASE FAMILY PROTEIN-RELATED"/>
    <property type="match status" value="1"/>
</dbReference>
<sequence>MKETGTRIQKVLSDGGILSRRKAEEYIKAGRITVNGHPAQIGHPVNPARDIIAIDGQRVQFARKKSNLYIMLNKPRGYVTTMSDELGRRCVAELVENAPQRVYPVGRLDKDSEGLILLTNDGNFANTIMHPSNHIPKTYRVTVRPDLTDDQAVKLSTGVMIDGKMTAPAQVHVVTKEPGRVVALITIYEGRNRQIRKMCEAVGLEVARLRRVSIGPIKLGMLQPGQWRELTTAELTAIRNASQKAENQGQQERMEKRAKENPRPRRSPAPRPRRQKSF</sequence>
<dbReference type="SMART" id="SM00363">
    <property type="entry name" value="S4"/>
    <property type="match status" value="1"/>
</dbReference>
<protein>
    <recommendedName>
        <fullName evidence="5">Pseudouridine synthase</fullName>
        <ecNumber evidence="5">5.4.99.-</ecNumber>
    </recommendedName>
</protein>
<dbReference type="InterPro" id="IPR018496">
    <property type="entry name" value="PsdUridine_synth_RsuA/RluB_CS"/>
</dbReference>
<evidence type="ECO:0000256" key="6">
    <source>
        <dbReference type="SAM" id="MobiDB-lite"/>
    </source>
</evidence>
<dbReference type="InterPro" id="IPR006145">
    <property type="entry name" value="PsdUridine_synth_RsuA/RluA"/>
</dbReference>
<dbReference type="InterPro" id="IPR036986">
    <property type="entry name" value="S4_RNA-bd_sf"/>
</dbReference>
<dbReference type="FunFam" id="3.30.70.1560:FF:000001">
    <property type="entry name" value="Pseudouridine synthase"/>
    <property type="match status" value="1"/>
</dbReference>
<keyword evidence="3 5" id="KW-0413">Isomerase</keyword>
<feature type="compositionally biased region" description="Basic residues" evidence="6">
    <location>
        <begin position="264"/>
        <end position="278"/>
    </location>
</feature>
<dbReference type="CDD" id="cd02870">
    <property type="entry name" value="PseudoU_synth_RsuA_like"/>
    <property type="match status" value="1"/>
</dbReference>